<reference evidence="3 4" key="1">
    <citation type="submission" date="2016-09" db="EMBL/GenBank/DDBJ databases">
        <title>Genome sequence of Eubacterium angustum.</title>
        <authorList>
            <person name="Poehlein A."/>
            <person name="Daniel R."/>
        </authorList>
    </citation>
    <scope>NUCLEOTIDE SEQUENCE [LARGE SCALE GENOMIC DNA]</scope>
    <source>
        <strain evidence="3 4">DSM 1989</strain>
    </source>
</reference>
<keyword evidence="4" id="KW-1185">Reference proteome</keyword>
<dbReference type="STRING" id="39480.EUAN_00910"/>
<dbReference type="Pfam" id="PF21543">
    <property type="entry name" value="CvfB_2nd"/>
    <property type="match status" value="1"/>
</dbReference>
<dbReference type="InterPro" id="IPR039566">
    <property type="entry name" value="CvfB_S1_st"/>
</dbReference>
<dbReference type="InterPro" id="IPR048587">
    <property type="entry name" value="CvfB_S1_3rd"/>
</dbReference>
<dbReference type="SMART" id="SM00316">
    <property type="entry name" value="S1"/>
    <property type="match status" value="2"/>
</dbReference>
<dbReference type="AlphaFoldDB" id="A0A1S1VAL0"/>
<dbReference type="PIRSF" id="PIRSF012524">
    <property type="entry name" value="YitL_S1"/>
    <property type="match status" value="1"/>
</dbReference>
<dbReference type="Gene3D" id="2.40.50.140">
    <property type="entry name" value="Nucleic acid-binding proteins"/>
    <property type="match status" value="2"/>
</dbReference>
<accession>A0A1S1VAL0</accession>
<dbReference type="Pfam" id="PF13509">
    <property type="entry name" value="S1_2"/>
    <property type="match status" value="2"/>
</dbReference>
<evidence type="ECO:0000256" key="1">
    <source>
        <dbReference type="PIRNR" id="PIRNR012524"/>
    </source>
</evidence>
<sequence length="278" mass="31392">MIELGRKQFLTVKREVSIGLYLGTEGVEGEAILLPKSQIIKPLKPGDSVEVFVYKDSEDRMVATMKQPKLQVGEIGMLQVADVAKIGAFLDWGLEKDLFLPFKEQLGKVKKEAWIMVGLYIDKSSRICATMKIYDLLSMNSPYNENDKVKGIVYEVKPGLGALIAVDGKYHGLVHENELYEELKIGNSIEARVVKKRADGKLDLSIRKKAYRQMDKDAKMIIDELKKKGGTLHLCDKSSPEEIESTLNMSKNAFKRAVGKLYKLRKVEIKADRIELKK</sequence>
<dbReference type="PROSITE" id="PS50126">
    <property type="entry name" value="S1"/>
    <property type="match status" value="1"/>
</dbReference>
<dbReference type="InterPro" id="IPR036388">
    <property type="entry name" value="WH-like_DNA-bd_sf"/>
</dbReference>
<dbReference type="EMBL" id="MKIE01000001">
    <property type="protein sequence ID" value="OHW63227.1"/>
    <property type="molecule type" value="Genomic_DNA"/>
</dbReference>
<name>A0A1S1VAL0_9FIRM</name>
<dbReference type="RefSeq" id="WP_071060565.1">
    <property type="nucleotide sequence ID" value="NZ_MKIE01000001.1"/>
</dbReference>
<dbReference type="Pfam" id="PF17783">
    <property type="entry name" value="WHD_CvfB"/>
    <property type="match status" value="1"/>
</dbReference>
<evidence type="ECO:0000313" key="4">
    <source>
        <dbReference type="Proteomes" id="UP000180254"/>
    </source>
</evidence>
<dbReference type="OrthoDB" id="9801597at2"/>
<gene>
    <name evidence="3" type="ORF">EUAN_00910</name>
</gene>
<dbReference type="InterPro" id="IPR040764">
    <property type="entry name" value="CvfB_WH"/>
</dbReference>
<evidence type="ECO:0000259" key="2">
    <source>
        <dbReference type="PROSITE" id="PS50126"/>
    </source>
</evidence>
<proteinExistence type="inferred from homology"/>
<dbReference type="GO" id="GO:0003676">
    <property type="term" value="F:nucleic acid binding"/>
    <property type="evidence" value="ECO:0007669"/>
    <property type="project" value="InterPro"/>
</dbReference>
<feature type="domain" description="S1 motif" evidence="2">
    <location>
        <begin position="146"/>
        <end position="207"/>
    </location>
</feature>
<dbReference type="Gene3D" id="1.10.10.10">
    <property type="entry name" value="Winged helix-like DNA-binding domain superfamily/Winged helix DNA-binding domain"/>
    <property type="match status" value="1"/>
</dbReference>
<dbReference type="InterPro" id="IPR012340">
    <property type="entry name" value="NA-bd_OB-fold"/>
</dbReference>
<protein>
    <recommendedName>
        <fullName evidence="2">S1 motif domain-containing protein</fullName>
    </recommendedName>
</protein>
<dbReference type="SUPFAM" id="SSF50249">
    <property type="entry name" value="Nucleic acid-binding proteins"/>
    <property type="match status" value="1"/>
</dbReference>
<dbReference type="Proteomes" id="UP000180254">
    <property type="component" value="Unassembled WGS sequence"/>
</dbReference>
<organism evidence="3 4">
    <name type="scientific">Andreesenia angusta</name>
    <dbReference type="NCBI Taxonomy" id="39480"/>
    <lineage>
        <taxon>Bacteria</taxon>
        <taxon>Bacillati</taxon>
        <taxon>Bacillota</taxon>
        <taxon>Tissierellia</taxon>
        <taxon>Tissierellales</taxon>
        <taxon>Gottschalkiaceae</taxon>
        <taxon>Andreesenia</taxon>
    </lineage>
</organism>
<dbReference type="PANTHER" id="PTHR37296">
    <property type="entry name" value="CONSERVED VIRULENCE FACTOR B"/>
    <property type="match status" value="1"/>
</dbReference>
<comment type="caution">
    <text evidence="3">The sequence shown here is derived from an EMBL/GenBank/DDBJ whole genome shotgun (WGS) entry which is preliminary data.</text>
</comment>
<comment type="similarity">
    <text evidence="1">Belongs to the CvfB family.</text>
</comment>
<dbReference type="InterPro" id="IPR003029">
    <property type="entry name" value="S1_domain"/>
</dbReference>
<dbReference type="PANTHER" id="PTHR37296:SF1">
    <property type="entry name" value="CONSERVED VIRULENCE FACTOR B"/>
    <property type="match status" value="1"/>
</dbReference>
<dbReference type="InterPro" id="IPR014464">
    <property type="entry name" value="CvfB_fam"/>
</dbReference>
<evidence type="ECO:0000313" key="3">
    <source>
        <dbReference type="EMBL" id="OHW63227.1"/>
    </source>
</evidence>